<name>A0A7J8F024_ROUAE</name>
<protein>
    <submittedName>
        <fullName evidence="2">Uncharacterized protein</fullName>
    </submittedName>
</protein>
<sequence>MAPAPGPGPVFMTGGRAPARSPAKPMTCSSSDTGFAPYILFLKTTCFNDTGKRESYKNSVYTHALPVTTDSAARAHTVLVDVNRTILYVLFSKLPCSHHGSLMFINFSWPLPPLFCHHLPGIPFPILSDFIHIFALVYLSLVICKSRCSNPAECHFKRMTNGTWLFHNKRTAQVT</sequence>
<dbReference type="EMBL" id="JACASE010000008">
    <property type="protein sequence ID" value="KAF6440945.1"/>
    <property type="molecule type" value="Genomic_DNA"/>
</dbReference>
<feature type="region of interest" description="Disordered" evidence="1">
    <location>
        <begin position="1"/>
        <end position="23"/>
    </location>
</feature>
<accession>A0A7J8F024</accession>
<reference evidence="2 3" key="1">
    <citation type="journal article" date="2020" name="Nature">
        <title>Six reference-quality genomes reveal evolution of bat adaptations.</title>
        <authorList>
            <person name="Jebb D."/>
            <person name="Huang Z."/>
            <person name="Pippel M."/>
            <person name="Hughes G.M."/>
            <person name="Lavrichenko K."/>
            <person name="Devanna P."/>
            <person name="Winkler S."/>
            <person name="Jermiin L.S."/>
            <person name="Skirmuntt E.C."/>
            <person name="Katzourakis A."/>
            <person name="Burkitt-Gray L."/>
            <person name="Ray D.A."/>
            <person name="Sullivan K.A.M."/>
            <person name="Roscito J.G."/>
            <person name="Kirilenko B.M."/>
            <person name="Davalos L.M."/>
            <person name="Corthals A.P."/>
            <person name="Power M.L."/>
            <person name="Jones G."/>
            <person name="Ransome R.D."/>
            <person name="Dechmann D.K.N."/>
            <person name="Locatelli A.G."/>
            <person name="Puechmaille S.J."/>
            <person name="Fedrigo O."/>
            <person name="Jarvis E.D."/>
            <person name="Hiller M."/>
            <person name="Vernes S.C."/>
            <person name="Myers E.W."/>
            <person name="Teeling E.C."/>
        </authorList>
    </citation>
    <scope>NUCLEOTIDE SEQUENCE [LARGE SCALE GENOMIC DNA]</scope>
    <source>
        <strain evidence="2">MRouAeg1</strain>
        <tissue evidence="2">Muscle</tissue>
    </source>
</reference>
<comment type="caution">
    <text evidence="2">The sequence shown here is derived from an EMBL/GenBank/DDBJ whole genome shotgun (WGS) entry which is preliminary data.</text>
</comment>
<keyword evidence="3" id="KW-1185">Reference proteome</keyword>
<dbReference type="AlphaFoldDB" id="A0A7J8F024"/>
<organism evidence="2 3">
    <name type="scientific">Rousettus aegyptiacus</name>
    <name type="common">Egyptian fruit bat</name>
    <name type="synonym">Pteropus aegyptiacus</name>
    <dbReference type="NCBI Taxonomy" id="9407"/>
    <lineage>
        <taxon>Eukaryota</taxon>
        <taxon>Metazoa</taxon>
        <taxon>Chordata</taxon>
        <taxon>Craniata</taxon>
        <taxon>Vertebrata</taxon>
        <taxon>Euteleostomi</taxon>
        <taxon>Mammalia</taxon>
        <taxon>Eutheria</taxon>
        <taxon>Laurasiatheria</taxon>
        <taxon>Chiroptera</taxon>
        <taxon>Yinpterochiroptera</taxon>
        <taxon>Pteropodoidea</taxon>
        <taxon>Pteropodidae</taxon>
        <taxon>Rousettinae</taxon>
        <taxon>Rousettus</taxon>
    </lineage>
</organism>
<gene>
    <name evidence="2" type="ORF">HJG63_012184</name>
</gene>
<evidence type="ECO:0000256" key="1">
    <source>
        <dbReference type="SAM" id="MobiDB-lite"/>
    </source>
</evidence>
<dbReference type="Proteomes" id="UP000593571">
    <property type="component" value="Unassembled WGS sequence"/>
</dbReference>
<evidence type="ECO:0000313" key="2">
    <source>
        <dbReference type="EMBL" id="KAF6440945.1"/>
    </source>
</evidence>
<proteinExistence type="predicted"/>
<evidence type="ECO:0000313" key="3">
    <source>
        <dbReference type="Proteomes" id="UP000593571"/>
    </source>
</evidence>